<dbReference type="Proteomes" id="UP001597368">
    <property type="component" value="Unassembled WGS sequence"/>
</dbReference>
<dbReference type="Pfam" id="PF02575">
    <property type="entry name" value="YbaB_DNA_bd"/>
    <property type="match status" value="1"/>
</dbReference>
<accession>A0ABW4T8I9</accession>
<dbReference type="SUPFAM" id="SSF82607">
    <property type="entry name" value="YbaB-like"/>
    <property type="match status" value="1"/>
</dbReference>
<dbReference type="InterPro" id="IPR036894">
    <property type="entry name" value="YbaB-like_sf"/>
</dbReference>
<name>A0ABW4T8I9_9ACTN</name>
<keyword evidence="2" id="KW-1185">Reference proteome</keyword>
<protein>
    <submittedName>
        <fullName evidence="1">YbaB/EbfC family nucleoid-associated protein</fullName>
    </submittedName>
</protein>
<sequence length="124" mass="13118">MDEYEELDRLAEQLAGAAAAYEASVEEWSRRQFTGTADEEGIVATVDAMGNLVSLQISLRSKRRHDGVTLGDAVVTAVHAAEQAAAEAQETMMRSGPAGIGGDLGGLLADAQRSFERRGGLQPD</sequence>
<dbReference type="RefSeq" id="WP_379580278.1">
    <property type="nucleotide sequence ID" value="NZ_JBHUFV010000061.1"/>
</dbReference>
<gene>
    <name evidence="1" type="ORF">ACFSKW_42935</name>
</gene>
<dbReference type="EMBL" id="JBHUFV010000061">
    <property type="protein sequence ID" value="MFD1938255.1"/>
    <property type="molecule type" value="Genomic_DNA"/>
</dbReference>
<dbReference type="InterPro" id="IPR004401">
    <property type="entry name" value="YbaB/EbfC"/>
</dbReference>
<evidence type="ECO:0000313" key="2">
    <source>
        <dbReference type="Proteomes" id="UP001597368"/>
    </source>
</evidence>
<dbReference type="Gene3D" id="3.30.1310.10">
    <property type="entry name" value="Nucleoid-associated protein YbaB-like domain"/>
    <property type="match status" value="1"/>
</dbReference>
<organism evidence="1 2">
    <name type="scientific">Nonomuraea mangrovi</name>
    <dbReference type="NCBI Taxonomy" id="2316207"/>
    <lineage>
        <taxon>Bacteria</taxon>
        <taxon>Bacillati</taxon>
        <taxon>Actinomycetota</taxon>
        <taxon>Actinomycetes</taxon>
        <taxon>Streptosporangiales</taxon>
        <taxon>Streptosporangiaceae</taxon>
        <taxon>Nonomuraea</taxon>
    </lineage>
</organism>
<proteinExistence type="predicted"/>
<comment type="caution">
    <text evidence="1">The sequence shown here is derived from an EMBL/GenBank/DDBJ whole genome shotgun (WGS) entry which is preliminary data.</text>
</comment>
<evidence type="ECO:0000313" key="1">
    <source>
        <dbReference type="EMBL" id="MFD1938255.1"/>
    </source>
</evidence>
<reference evidence="2" key="1">
    <citation type="journal article" date="2019" name="Int. J. Syst. Evol. Microbiol.">
        <title>The Global Catalogue of Microorganisms (GCM) 10K type strain sequencing project: providing services to taxonomists for standard genome sequencing and annotation.</title>
        <authorList>
            <consortium name="The Broad Institute Genomics Platform"/>
            <consortium name="The Broad Institute Genome Sequencing Center for Infectious Disease"/>
            <person name="Wu L."/>
            <person name="Ma J."/>
        </authorList>
    </citation>
    <scope>NUCLEOTIDE SEQUENCE [LARGE SCALE GENOMIC DNA]</scope>
    <source>
        <strain evidence="2">ICMP 6774ER</strain>
    </source>
</reference>